<evidence type="ECO:0000313" key="1">
    <source>
        <dbReference type="EMBL" id="KAK7080536.1"/>
    </source>
</evidence>
<keyword evidence="2" id="KW-1185">Reference proteome</keyword>
<feature type="non-terminal residue" evidence="1">
    <location>
        <position position="1"/>
    </location>
</feature>
<gene>
    <name evidence="1" type="ORF">SK128_013995</name>
</gene>
<accession>A0AAN8X9W4</accession>
<reference evidence="1 2" key="1">
    <citation type="submission" date="2023-11" db="EMBL/GenBank/DDBJ databases">
        <title>Halocaridina rubra genome assembly.</title>
        <authorList>
            <person name="Smith C."/>
        </authorList>
    </citation>
    <scope>NUCLEOTIDE SEQUENCE [LARGE SCALE GENOMIC DNA]</scope>
    <source>
        <strain evidence="1">EP-1</strain>
        <tissue evidence="1">Whole</tissue>
    </source>
</reference>
<organism evidence="1 2">
    <name type="scientific">Halocaridina rubra</name>
    <name type="common">Hawaiian red shrimp</name>
    <dbReference type="NCBI Taxonomy" id="373956"/>
    <lineage>
        <taxon>Eukaryota</taxon>
        <taxon>Metazoa</taxon>
        <taxon>Ecdysozoa</taxon>
        <taxon>Arthropoda</taxon>
        <taxon>Crustacea</taxon>
        <taxon>Multicrustacea</taxon>
        <taxon>Malacostraca</taxon>
        <taxon>Eumalacostraca</taxon>
        <taxon>Eucarida</taxon>
        <taxon>Decapoda</taxon>
        <taxon>Pleocyemata</taxon>
        <taxon>Caridea</taxon>
        <taxon>Atyoidea</taxon>
        <taxon>Atyidae</taxon>
        <taxon>Halocaridina</taxon>
    </lineage>
</organism>
<proteinExistence type="predicted"/>
<dbReference type="Proteomes" id="UP001381693">
    <property type="component" value="Unassembled WGS sequence"/>
</dbReference>
<dbReference type="AlphaFoldDB" id="A0AAN8X9W4"/>
<sequence>TSKTQYGAKCLSSREGLDFVSDFLINRTSLMRCGTRYPRSRKFMDPGSDFLYNGTSMT</sequence>
<dbReference type="EMBL" id="JAXCGZ010005873">
    <property type="protein sequence ID" value="KAK7080536.1"/>
    <property type="molecule type" value="Genomic_DNA"/>
</dbReference>
<comment type="caution">
    <text evidence="1">The sequence shown here is derived from an EMBL/GenBank/DDBJ whole genome shotgun (WGS) entry which is preliminary data.</text>
</comment>
<evidence type="ECO:0000313" key="2">
    <source>
        <dbReference type="Proteomes" id="UP001381693"/>
    </source>
</evidence>
<protein>
    <submittedName>
        <fullName evidence="1">Uncharacterized protein</fullName>
    </submittedName>
</protein>
<name>A0AAN8X9W4_HALRR</name>